<accession>A0ACD5A6Y9</accession>
<protein>
    <submittedName>
        <fullName evidence="1">DUF6397 family protein</fullName>
    </submittedName>
</protein>
<gene>
    <name evidence="1" type="ORF">V2W30_05025</name>
</gene>
<name>A0ACD5A6Y9_9ACTN</name>
<evidence type="ECO:0000313" key="2">
    <source>
        <dbReference type="Proteomes" id="UP001432251"/>
    </source>
</evidence>
<dbReference type="Proteomes" id="UP001432251">
    <property type="component" value="Chromosome"/>
</dbReference>
<keyword evidence="2" id="KW-1185">Reference proteome</keyword>
<organism evidence="1 2">
    <name type="scientific">Streptomyces citrinus</name>
    <dbReference type="NCBI Taxonomy" id="3118173"/>
    <lineage>
        <taxon>Bacteria</taxon>
        <taxon>Bacillati</taxon>
        <taxon>Actinomycetota</taxon>
        <taxon>Actinomycetes</taxon>
        <taxon>Kitasatosporales</taxon>
        <taxon>Streptomycetaceae</taxon>
        <taxon>Streptomyces</taxon>
    </lineage>
</organism>
<sequence>MTRPQGGAARELGLKRGEFELAVRLGRIRTVAAEDGGRRRVPREEIDRIREAEGFPDTLRDQVRVVGTAEGAALMGIAATRFTRLARAGILTPVKFYLNRYRSLVWLYLAQELREFAESEINAPLLTGRAPAKVRARLDAGQDLRPRTWRARHAGCLLGLSRDPWERAAAITTLLDPTQIAELVESPYERGYLHRLRPEESWYGAPGSPTARAVERILIAEDPDEVSWLRANLLLSLAAARRLRPAPRPESPPLAPEPGPHPETATEPATRTDAKPAKLAKPVEPVEPVEPARSLWGRLLGRRG</sequence>
<dbReference type="EMBL" id="CP146022">
    <property type="protein sequence ID" value="WWQ62778.1"/>
    <property type="molecule type" value="Genomic_DNA"/>
</dbReference>
<reference evidence="1" key="1">
    <citation type="journal article" date="2025" name="Int. J. Syst. Evol. Microbiol.">
        <title>Streptomyces citrinus sp. nov., with yellow diffusible pigment.</title>
        <authorList>
            <person name="He Y."/>
            <person name="Yang E."/>
            <person name="Xu J."/>
            <person name="Sun Y."/>
            <person name="Sun L."/>
        </authorList>
    </citation>
    <scope>NUCLEOTIDE SEQUENCE</scope>
    <source>
        <strain evidence="1">Q6</strain>
    </source>
</reference>
<evidence type="ECO:0000313" key="1">
    <source>
        <dbReference type="EMBL" id="WWQ62778.1"/>
    </source>
</evidence>
<proteinExistence type="predicted"/>